<protein>
    <submittedName>
        <fullName evidence="2">Ups2 protein</fullName>
    </submittedName>
</protein>
<dbReference type="RefSeq" id="XP_064852236.1">
    <property type="nucleotide sequence ID" value="XM_064996164.1"/>
</dbReference>
<dbReference type="InterPro" id="IPR037365">
    <property type="entry name" value="Slowmo/Ups"/>
</dbReference>
<name>A0AAV5QKY3_9ASCO</name>
<comment type="caution">
    <text evidence="2">The sequence shown here is derived from an EMBL/GenBank/DDBJ whole genome shotgun (WGS) entry which is preliminary data.</text>
</comment>
<reference evidence="2 3" key="1">
    <citation type="journal article" date="2023" name="Elife">
        <title>Identification of key yeast species and microbe-microbe interactions impacting larval growth of Drosophila in the wild.</title>
        <authorList>
            <person name="Mure A."/>
            <person name="Sugiura Y."/>
            <person name="Maeda R."/>
            <person name="Honda K."/>
            <person name="Sakurai N."/>
            <person name="Takahashi Y."/>
            <person name="Watada M."/>
            <person name="Katoh T."/>
            <person name="Gotoh A."/>
            <person name="Gotoh Y."/>
            <person name="Taniguchi I."/>
            <person name="Nakamura K."/>
            <person name="Hayashi T."/>
            <person name="Katayama T."/>
            <person name="Uemura T."/>
            <person name="Hattori Y."/>
        </authorList>
    </citation>
    <scope>NUCLEOTIDE SEQUENCE [LARGE SCALE GENOMIC DNA]</scope>
    <source>
        <strain evidence="2 3">SC-9</strain>
    </source>
</reference>
<organism evidence="2 3">
    <name type="scientific">Saccharomycopsis crataegensis</name>
    <dbReference type="NCBI Taxonomy" id="43959"/>
    <lineage>
        <taxon>Eukaryota</taxon>
        <taxon>Fungi</taxon>
        <taxon>Dikarya</taxon>
        <taxon>Ascomycota</taxon>
        <taxon>Saccharomycotina</taxon>
        <taxon>Saccharomycetes</taxon>
        <taxon>Saccharomycopsidaceae</taxon>
        <taxon>Saccharomycopsis</taxon>
    </lineage>
</organism>
<gene>
    <name evidence="2" type="ORF">DASC09_025610</name>
</gene>
<keyword evidence="3" id="KW-1185">Reference proteome</keyword>
<dbReference type="AlphaFoldDB" id="A0AAV5QKY3"/>
<dbReference type="PROSITE" id="PS50904">
    <property type="entry name" value="PRELI_MSF1"/>
    <property type="match status" value="1"/>
</dbReference>
<dbReference type="InterPro" id="IPR006797">
    <property type="entry name" value="PRELI/MSF1_dom"/>
</dbReference>
<evidence type="ECO:0000313" key="2">
    <source>
        <dbReference type="EMBL" id="GMM35236.1"/>
    </source>
</evidence>
<accession>A0AAV5QKY3</accession>
<dbReference type="GeneID" id="90073215"/>
<dbReference type="Proteomes" id="UP001360560">
    <property type="component" value="Unassembled WGS sequence"/>
</dbReference>
<feature type="domain" description="PRELI/MSF1" evidence="1">
    <location>
        <begin position="1"/>
        <end position="175"/>
    </location>
</feature>
<proteinExistence type="predicted"/>
<dbReference type="EMBL" id="BTFZ01000004">
    <property type="protein sequence ID" value="GMM35236.1"/>
    <property type="molecule type" value="Genomic_DNA"/>
</dbReference>
<evidence type="ECO:0000313" key="3">
    <source>
        <dbReference type="Proteomes" id="UP001360560"/>
    </source>
</evidence>
<evidence type="ECO:0000259" key="1">
    <source>
        <dbReference type="PROSITE" id="PS50904"/>
    </source>
</evidence>
<dbReference type="GO" id="GO:0005758">
    <property type="term" value="C:mitochondrial intermembrane space"/>
    <property type="evidence" value="ECO:0007669"/>
    <property type="project" value="InterPro"/>
</dbReference>
<sequence length="207" mass="23810">MKIFESHHLFNYPWEQVSAANWKKYPNEMSTQVVGVDILRREVDPVSKILRTERLITCEQSIPNWLSFIVGGLKRSYVREVSEVDPINKSVVMRSMNLTMNSLLQVYEVVTYTPDPSAPTARTKFTQEAQITAYASIKKLCNKVEEWGIDRFDFNAKRGKIGFESVLKNVSENWESVKGAVMEEIEVKVGVLDEVTEKVRHGVFKFD</sequence>
<dbReference type="PANTHER" id="PTHR11158">
    <property type="entry name" value="MSF1/PX19 RELATED"/>
    <property type="match status" value="1"/>
</dbReference>
<dbReference type="Pfam" id="PF04707">
    <property type="entry name" value="PRELI"/>
    <property type="match status" value="1"/>
</dbReference>